<dbReference type="InterPro" id="IPR029068">
    <property type="entry name" value="Glyas_Bleomycin-R_OHBP_Dase"/>
</dbReference>
<dbReference type="CDD" id="cd06587">
    <property type="entry name" value="VOC"/>
    <property type="match status" value="1"/>
</dbReference>
<gene>
    <name evidence="2" type="ORF">SAMN04488518_102301</name>
</gene>
<dbReference type="Proteomes" id="UP000199598">
    <property type="component" value="Unassembled WGS sequence"/>
</dbReference>
<dbReference type="SUPFAM" id="SSF54593">
    <property type="entry name" value="Glyoxalase/Bleomycin resistance protein/Dihydroxybiphenyl dioxygenase"/>
    <property type="match status" value="1"/>
</dbReference>
<sequence>MSFNSLQDIITVIRRFALVCVASLAFASIVSAEPFQEVTIGVPVPSLAEAEVWYTNFLGPDTEVIRPVPGIVEFKVAPGVWLQIFEADDAQSSGTILRFLVEEMAAAQKVRSELNIDTGEAVEIPEVVTYSEFADPSGNALGFYDLP</sequence>
<keyword evidence="1" id="KW-0732">Signal</keyword>
<evidence type="ECO:0000256" key="1">
    <source>
        <dbReference type="SAM" id="SignalP"/>
    </source>
</evidence>
<reference evidence="2 3" key="1">
    <citation type="submission" date="2016-10" db="EMBL/GenBank/DDBJ databases">
        <authorList>
            <person name="Varghese N."/>
            <person name="Submissions S."/>
        </authorList>
    </citation>
    <scope>NUCLEOTIDE SEQUENCE [LARGE SCALE GENOMIC DNA]</scope>
    <source>
        <strain evidence="2 3">DSM 16392</strain>
    </source>
</reference>
<name>A0A1I3X2V3_9HYPH</name>
<evidence type="ECO:0008006" key="4">
    <source>
        <dbReference type="Google" id="ProtNLM"/>
    </source>
</evidence>
<feature type="signal peptide" evidence="1">
    <location>
        <begin position="1"/>
        <end position="32"/>
    </location>
</feature>
<proteinExistence type="predicted"/>
<organism evidence="2 3">
    <name type="scientific">Pseudovibrio ascidiaceicola</name>
    <dbReference type="NCBI Taxonomy" id="285279"/>
    <lineage>
        <taxon>Bacteria</taxon>
        <taxon>Pseudomonadati</taxon>
        <taxon>Pseudomonadota</taxon>
        <taxon>Alphaproteobacteria</taxon>
        <taxon>Hyphomicrobiales</taxon>
        <taxon>Stappiaceae</taxon>
        <taxon>Pseudovibrio</taxon>
    </lineage>
</organism>
<dbReference type="EMBL" id="FOSK01000002">
    <property type="protein sequence ID" value="SFK13156.1"/>
    <property type="molecule type" value="Genomic_DNA"/>
</dbReference>
<evidence type="ECO:0000313" key="3">
    <source>
        <dbReference type="Proteomes" id="UP000199598"/>
    </source>
</evidence>
<keyword evidence="3" id="KW-1185">Reference proteome</keyword>
<feature type="chain" id="PRO_5045231712" description="VOC domain-containing protein" evidence="1">
    <location>
        <begin position="33"/>
        <end position="147"/>
    </location>
</feature>
<dbReference type="Gene3D" id="3.10.180.10">
    <property type="entry name" value="2,3-Dihydroxybiphenyl 1,2-Dioxygenase, domain 1"/>
    <property type="match status" value="1"/>
</dbReference>
<protein>
    <recommendedName>
        <fullName evidence="4">VOC domain-containing protein</fullName>
    </recommendedName>
</protein>
<accession>A0A1I3X2V3</accession>
<dbReference type="RefSeq" id="WP_093517496.1">
    <property type="nucleotide sequence ID" value="NZ_FOSK01000002.1"/>
</dbReference>
<evidence type="ECO:0000313" key="2">
    <source>
        <dbReference type="EMBL" id="SFK13156.1"/>
    </source>
</evidence>
<comment type="caution">
    <text evidence="2">The sequence shown here is derived from an EMBL/GenBank/DDBJ whole genome shotgun (WGS) entry which is preliminary data.</text>
</comment>